<reference evidence="3" key="1">
    <citation type="submission" date="2016-10" db="EMBL/GenBank/DDBJ databases">
        <authorList>
            <person name="Varghese N."/>
            <person name="Submissions S."/>
        </authorList>
    </citation>
    <scope>NUCLEOTIDE SEQUENCE [LARGE SCALE GENOMIC DNA]</scope>
    <source>
        <strain evidence="3">DSM 16858</strain>
    </source>
</reference>
<keyword evidence="3" id="KW-1185">Reference proteome</keyword>
<dbReference type="NCBIfam" id="TIGR04215">
    <property type="entry name" value="choice_anch_A"/>
    <property type="match status" value="1"/>
</dbReference>
<dbReference type="InterPro" id="IPR026588">
    <property type="entry name" value="Choice_anch_A"/>
</dbReference>
<evidence type="ECO:0000313" key="2">
    <source>
        <dbReference type="EMBL" id="SEU39283.1"/>
    </source>
</evidence>
<dbReference type="EMBL" id="FOIJ01000038">
    <property type="protein sequence ID" value="SEU39283.1"/>
    <property type="molecule type" value="Genomic_DNA"/>
</dbReference>
<protein>
    <submittedName>
        <fullName evidence="2">Choice-of-anchor A domain-containing protein</fullName>
    </submittedName>
</protein>
<name>A0A1I0LHK4_9BACT</name>
<dbReference type="AlphaFoldDB" id="A0A1I0LHK4"/>
<dbReference type="Pfam" id="PF20597">
    <property type="entry name" value="pAdhesive_15"/>
    <property type="match status" value="1"/>
</dbReference>
<proteinExistence type="predicted"/>
<organism evidence="2 3">
    <name type="scientific">Stigmatella erecta</name>
    <dbReference type="NCBI Taxonomy" id="83460"/>
    <lineage>
        <taxon>Bacteria</taxon>
        <taxon>Pseudomonadati</taxon>
        <taxon>Myxococcota</taxon>
        <taxon>Myxococcia</taxon>
        <taxon>Myxococcales</taxon>
        <taxon>Cystobacterineae</taxon>
        <taxon>Archangiaceae</taxon>
        <taxon>Stigmatella</taxon>
    </lineage>
</organism>
<dbReference type="Proteomes" id="UP000199181">
    <property type="component" value="Unassembled WGS sequence"/>
</dbReference>
<evidence type="ECO:0000259" key="1">
    <source>
        <dbReference type="Pfam" id="PF20597"/>
    </source>
</evidence>
<gene>
    <name evidence="2" type="ORF">SAMN05443639_1381</name>
</gene>
<accession>A0A1I0LHK4</accession>
<sequence>MDFTETVGVVRIRFGTDSTCATPVHINRADVSTSQGFTSLNASSRPGRSMGYYLMPGGANLTATITTTLGTSVEWDTITLMHTVEFHAGPDEIQDVCIPVPTGGGGSSLGEIRTPLQVFGHSVIPRFSYVWAADGPQSNQRRTYVTGTAPENDPSTWLRLPNLVTGDYALFSEGLLDFGDQQVAFRTSGGAPPQSNRTTVIEGQIIDARQSFPNGEHYPFVSHPAHFQGNILLYDRYVENHPAALSSLSSLSFHTQWPHSDYPGGTVRGPHGGTVLAATSSNAYSRTSFSGRFQSAQGKLATTYSLPVVAIYDQPEQWKVPVLALKYVSEPQTIIGGQVRDTNYDYVELLSYAHPDMAPPATYRLGELRLSQTARVTTVHPGVNYTQDHRYCFNEVRLHYTASNGAFINPVAQVTGGFNGPDFEGNEARYIGQGGFYGTPAVGLSQPSELFLARRATQGLVSFALPQGAWRVSPGATFVNEDGTFSSGNVPSVDVTVGCGQRIDPLPGLAVSISPEAACQSGNATTITGSVNSGDAPIDRIWYTLAGQLFDLCTSNCLKDFSFNVPLAYAGAAITVYASSPWIQGVASASDTVPSCPPPESACFQVHLSDYNLFLLGDYSGGHDVQGRVAAGGNISMSDFSVGAGLPASGIANTLVAGQSLSLSRGGVWGDAWYGNSLTTDPSVVFPRGGTTRGSPIDFAARGAELRKLSSQLASLPSNSTTTLESWGGIMLQGTDPQLNVFQVNASAFTGAKLLSINAPTGSLVVINISGNSATFTGFSHTFSGGIDQRGVLFNFVNASAIKAHGYGFWGTVLAPYANVSFSNGSFDGGIYALSLTGNAEGHINALIDRDICP</sequence>
<feature type="domain" description="Choice-of-anchor A" evidence="1">
    <location>
        <begin position="608"/>
        <end position="843"/>
    </location>
</feature>
<evidence type="ECO:0000313" key="3">
    <source>
        <dbReference type="Proteomes" id="UP000199181"/>
    </source>
</evidence>